<evidence type="ECO:0000313" key="2">
    <source>
        <dbReference type="Proteomes" id="UP000614200"/>
    </source>
</evidence>
<name>A0ABR9ZWG7_9FIRM</name>
<organism evidence="1 2">
    <name type="scientific">Fusibacter ferrireducens</name>
    <dbReference type="NCBI Taxonomy" id="2785058"/>
    <lineage>
        <taxon>Bacteria</taxon>
        <taxon>Bacillati</taxon>
        <taxon>Bacillota</taxon>
        <taxon>Clostridia</taxon>
        <taxon>Eubacteriales</taxon>
        <taxon>Eubacteriales Family XII. Incertae Sedis</taxon>
        <taxon>Fusibacter</taxon>
    </lineage>
</organism>
<reference evidence="1 2" key="1">
    <citation type="submission" date="2020-11" db="EMBL/GenBank/DDBJ databases">
        <title>Fusibacter basophilias sp. nov.</title>
        <authorList>
            <person name="Qiu D."/>
        </authorList>
    </citation>
    <scope>NUCLEOTIDE SEQUENCE [LARGE SCALE GENOMIC DNA]</scope>
    <source>
        <strain evidence="1 2">Q10-2</strain>
    </source>
</reference>
<dbReference type="Pfam" id="PF06949">
    <property type="entry name" value="DUF1292"/>
    <property type="match status" value="1"/>
</dbReference>
<keyword evidence="2" id="KW-1185">Reference proteome</keyword>
<sequence>MSDLKNEKNTIENSCGCGCGHEHDHEHVQTMTLELENGEKLVCPIIEIFEVEGKEYISLLHPDEDLALLYGFSEYDDDSVELTEIESDEEYEKVSNAFRLLGGENEED</sequence>
<comment type="caution">
    <text evidence="1">The sequence shown here is derived from an EMBL/GenBank/DDBJ whole genome shotgun (WGS) entry which is preliminary data.</text>
</comment>
<protein>
    <submittedName>
        <fullName evidence="1">DUF1292 domain-containing protein</fullName>
    </submittedName>
</protein>
<accession>A0ABR9ZWG7</accession>
<dbReference type="InterPro" id="IPR009711">
    <property type="entry name" value="UPF0473"/>
</dbReference>
<proteinExistence type="predicted"/>
<dbReference type="RefSeq" id="WP_194702466.1">
    <property type="nucleotide sequence ID" value="NZ_JADKNH010000008.1"/>
</dbReference>
<evidence type="ECO:0000313" key="1">
    <source>
        <dbReference type="EMBL" id="MBF4694230.1"/>
    </source>
</evidence>
<dbReference type="EMBL" id="JADKNH010000008">
    <property type="protein sequence ID" value="MBF4694230.1"/>
    <property type="molecule type" value="Genomic_DNA"/>
</dbReference>
<gene>
    <name evidence="1" type="ORF">ISU02_13995</name>
</gene>
<dbReference type="Proteomes" id="UP000614200">
    <property type="component" value="Unassembled WGS sequence"/>
</dbReference>